<reference evidence="2 3" key="1">
    <citation type="journal article" date="2016" name="Antonie Van Leeuwenhoek">
        <title>Photobacterium sanguinicancri sp. nov. isolated from marine animals.</title>
        <authorList>
            <person name="Gomez-Gil B."/>
            <person name="Roque A."/>
            <person name="Rotllant G."/>
            <person name="Romalde J.L."/>
            <person name="Doce A."/>
            <person name="Eggermont M."/>
            <person name="Defoirdt T."/>
        </authorList>
    </citation>
    <scope>NUCLEOTIDE SEQUENCE [LARGE SCALE GENOMIC DNA]</scope>
    <source>
        <strain evidence="2 3">CAIM 1827</strain>
    </source>
</reference>
<organism evidence="2 3">
    <name type="scientific">Photobacterium sanguinicancri</name>
    <dbReference type="NCBI Taxonomy" id="875932"/>
    <lineage>
        <taxon>Bacteria</taxon>
        <taxon>Pseudomonadati</taxon>
        <taxon>Pseudomonadota</taxon>
        <taxon>Gammaproteobacteria</taxon>
        <taxon>Vibrionales</taxon>
        <taxon>Vibrionaceae</taxon>
        <taxon>Photobacterium</taxon>
    </lineage>
</organism>
<keyword evidence="1" id="KW-1133">Transmembrane helix</keyword>
<sequence length="242" mass="28237">MKEIWPYLPTLVTTLIVVPLGIYLQTRLKNLANSNDFLKAVDQLKKNTEAVEGIKGQLGEKYWVKQQIWDTKRLAYEEILSCLYLTKEYIEDQIAYLTDYTDSFIYIGSSIYDFEDKEYQKSYEEYVESEQQAFREKYETQEANLARQELSTKTRKSFKNLESVFSIKSIYLAPELGDIETLLGKLRHKLYDNQPIQDDHEATDDFLDRLIGHHISSGESVDDIITLTKKLAMDDLKLITKS</sequence>
<comment type="caution">
    <text evidence="2">The sequence shown here is derived from an EMBL/GenBank/DDBJ whole genome shotgun (WGS) entry which is preliminary data.</text>
</comment>
<dbReference type="Proteomes" id="UP000215999">
    <property type="component" value="Unassembled WGS sequence"/>
</dbReference>
<dbReference type="EMBL" id="NOIF01000225">
    <property type="protein sequence ID" value="OZS41820.1"/>
    <property type="molecule type" value="Genomic_DNA"/>
</dbReference>
<keyword evidence="1" id="KW-0812">Transmembrane</keyword>
<keyword evidence="1" id="KW-0472">Membrane</keyword>
<evidence type="ECO:0000313" key="2">
    <source>
        <dbReference type="EMBL" id="OZS41820.1"/>
    </source>
</evidence>
<evidence type="ECO:0000313" key="3">
    <source>
        <dbReference type="Proteomes" id="UP000215999"/>
    </source>
</evidence>
<protein>
    <recommendedName>
        <fullName evidence="4">DNA repair protein</fullName>
    </recommendedName>
</protein>
<keyword evidence="3" id="KW-1185">Reference proteome</keyword>
<accession>A0ABX4FT60</accession>
<proteinExistence type="predicted"/>
<evidence type="ECO:0008006" key="4">
    <source>
        <dbReference type="Google" id="ProtNLM"/>
    </source>
</evidence>
<evidence type="ECO:0000256" key="1">
    <source>
        <dbReference type="SAM" id="Phobius"/>
    </source>
</evidence>
<dbReference type="RefSeq" id="WP_094958637.1">
    <property type="nucleotide sequence ID" value="NZ_NOIF01000225.1"/>
</dbReference>
<gene>
    <name evidence="2" type="ORF">ASV53_21650</name>
</gene>
<feature type="transmembrane region" description="Helical" evidence="1">
    <location>
        <begin position="6"/>
        <end position="24"/>
    </location>
</feature>
<name>A0ABX4FT60_9GAMM</name>